<sequence length="191" mass="20473">MDAQEIVMDAFELIVCTAPNDEPVKQHTMLSSPQRSGVRGVGRQQTHQPPTLQCIPVENAVGRSLSEAVQQLSVAPSTITPNLMTSNVGVDGLTHHYAHECFVALKASLDSPPPQHDDFDSNVKPLSLSSSAQLNVDVALHHAASGPFLSSHYSSSMINLAKTNFDGRVLETSVRLAFVFGAKSQLATICL</sequence>
<evidence type="ECO:0000313" key="2">
    <source>
        <dbReference type="EMBL" id="CUE93665.1"/>
    </source>
</evidence>
<dbReference type="EMBL" id="CYKH01000216">
    <property type="protein sequence ID" value="CUE93665.1"/>
    <property type="molecule type" value="Genomic_DNA"/>
</dbReference>
<dbReference type="Proteomes" id="UP000051952">
    <property type="component" value="Unassembled WGS sequence"/>
</dbReference>
<protein>
    <submittedName>
        <fullName evidence="2">Uncharacterized protein</fullName>
    </submittedName>
</protein>
<proteinExistence type="predicted"/>
<gene>
    <name evidence="2" type="ORF">BSAL_57515c</name>
</gene>
<evidence type="ECO:0000256" key="1">
    <source>
        <dbReference type="SAM" id="MobiDB-lite"/>
    </source>
</evidence>
<dbReference type="VEuPathDB" id="TriTrypDB:BSAL_57515c"/>
<name>A0A0S4IP57_BODSA</name>
<organism evidence="2 3">
    <name type="scientific">Bodo saltans</name>
    <name type="common">Flagellated protozoan</name>
    <dbReference type="NCBI Taxonomy" id="75058"/>
    <lineage>
        <taxon>Eukaryota</taxon>
        <taxon>Discoba</taxon>
        <taxon>Euglenozoa</taxon>
        <taxon>Kinetoplastea</taxon>
        <taxon>Metakinetoplastina</taxon>
        <taxon>Eubodonida</taxon>
        <taxon>Bodonidae</taxon>
        <taxon>Bodo</taxon>
    </lineage>
</organism>
<evidence type="ECO:0000313" key="3">
    <source>
        <dbReference type="Proteomes" id="UP000051952"/>
    </source>
</evidence>
<keyword evidence="3" id="KW-1185">Reference proteome</keyword>
<feature type="region of interest" description="Disordered" evidence="1">
    <location>
        <begin position="27"/>
        <end position="49"/>
    </location>
</feature>
<reference evidence="3" key="1">
    <citation type="submission" date="2015-09" db="EMBL/GenBank/DDBJ databases">
        <authorList>
            <consortium name="Pathogen Informatics"/>
        </authorList>
    </citation>
    <scope>NUCLEOTIDE SEQUENCE [LARGE SCALE GENOMIC DNA]</scope>
    <source>
        <strain evidence="3">Lake Konstanz</strain>
    </source>
</reference>
<accession>A0A0S4IP57</accession>
<dbReference type="AlphaFoldDB" id="A0A0S4IP57"/>